<evidence type="ECO:0000313" key="2">
    <source>
        <dbReference type="EMBL" id="GIL57159.1"/>
    </source>
</evidence>
<sequence>MPASACTTCAGNAPTGVRKAAPCKLGMDMKSPGAACRNSTTRSPLPLPPLPPSPSSSEPEPRPPTFLQNTAEAAVTAPAPAPAPANAAISPACGTEEGTGSAACLAPPFCVSVPVVGLRNESRGVNPLGR</sequence>
<accession>A0A8J4BA70</accession>
<keyword evidence="3" id="KW-1185">Reference proteome</keyword>
<dbReference type="Proteomes" id="UP000747399">
    <property type="component" value="Unassembled WGS sequence"/>
</dbReference>
<feature type="compositionally biased region" description="Low complexity" evidence="1">
    <location>
        <begin position="71"/>
        <end position="92"/>
    </location>
</feature>
<organism evidence="2 3">
    <name type="scientific">Volvox africanus</name>
    <dbReference type="NCBI Taxonomy" id="51714"/>
    <lineage>
        <taxon>Eukaryota</taxon>
        <taxon>Viridiplantae</taxon>
        <taxon>Chlorophyta</taxon>
        <taxon>core chlorophytes</taxon>
        <taxon>Chlorophyceae</taxon>
        <taxon>CS clade</taxon>
        <taxon>Chlamydomonadales</taxon>
        <taxon>Volvocaceae</taxon>
        <taxon>Volvox</taxon>
    </lineage>
</organism>
<evidence type="ECO:0000256" key="1">
    <source>
        <dbReference type="SAM" id="MobiDB-lite"/>
    </source>
</evidence>
<comment type="caution">
    <text evidence="2">The sequence shown here is derived from an EMBL/GenBank/DDBJ whole genome shotgun (WGS) entry which is preliminary data.</text>
</comment>
<feature type="region of interest" description="Disordered" evidence="1">
    <location>
        <begin position="31"/>
        <end position="100"/>
    </location>
</feature>
<dbReference type="EMBL" id="BNCO01000027">
    <property type="protein sequence ID" value="GIL57159.1"/>
    <property type="molecule type" value="Genomic_DNA"/>
</dbReference>
<protein>
    <submittedName>
        <fullName evidence="2">Uncharacterized protein</fullName>
    </submittedName>
</protein>
<reference evidence="2" key="1">
    <citation type="journal article" date="2021" name="Proc. Natl. Acad. Sci. U.S.A.">
        <title>Three genomes in the algal genus Volvox reveal the fate of a haploid sex-determining region after a transition to homothallism.</title>
        <authorList>
            <person name="Yamamoto K."/>
            <person name="Hamaji T."/>
            <person name="Kawai-Toyooka H."/>
            <person name="Matsuzaki R."/>
            <person name="Takahashi F."/>
            <person name="Nishimura Y."/>
            <person name="Kawachi M."/>
            <person name="Noguchi H."/>
            <person name="Minakuchi Y."/>
            <person name="Umen J.G."/>
            <person name="Toyoda A."/>
            <person name="Nozaki H."/>
        </authorList>
    </citation>
    <scope>NUCLEOTIDE SEQUENCE</scope>
    <source>
        <strain evidence="2">NIES-3780</strain>
    </source>
</reference>
<name>A0A8J4BA70_9CHLO</name>
<gene>
    <name evidence="2" type="ORF">Vafri_12465</name>
</gene>
<feature type="compositionally biased region" description="Pro residues" evidence="1">
    <location>
        <begin position="45"/>
        <end position="54"/>
    </location>
</feature>
<proteinExistence type="predicted"/>
<dbReference type="AlphaFoldDB" id="A0A8J4BA70"/>
<evidence type="ECO:0000313" key="3">
    <source>
        <dbReference type="Proteomes" id="UP000747399"/>
    </source>
</evidence>